<dbReference type="RefSeq" id="WP_169324691.1">
    <property type="nucleotide sequence ID" value="NZ_JABCJJ010000011.1"/>
</dbReference>
<protein>
    <submittedName>
        <fullName evidence="2">Uncharacterized protein</fullName>
    </submittedName>
</protein>
<sequence>MRSVAVAVVLLVAALLLPSGASAAQLTLAGRPSFSASTVTRCDDAVAATTPTTSGTTTSVVLSGIDAACAGRPVVVRVWDPAAAATSPARLTAQGTVPAAGGSVTLTGSPGFRPEADLRANVVLGAWPVPATWTYGPPPLGTCRPVDPAVTATCEVVLDGWAGYLYWGSGYRVRLVVRTSSPTPFVWEATIDLSATGIPTPAGQEAFPGWPVPGTVWQAPWYPSRFTSENLCFVSTGTELPVLRFRGERTWSRTVSASAPVSSLGIQAQSSGGSTIDSQRCG</sequence>
<comment type="caution">
    <text evidence="2">The sequence shown here is derived from an EMBL/GenBank/DDBJ whole genome shotgun (WGS) entry which is preliminary data.</text>
</comment>
<keyword evidence="1" id="KW-0732">Signal</keyword>
<gene>
    <name evidence="2" type="ORF">HIR71_08795</name>
</gene>
<keyword evidence="3" id="KW-1185">Reference proteome</keyword>
<reference evidence="2 3" key="1">
    <citation type="submission" date="2020-04" db="EMBL/GenBank/DDBJ databases">
        <title>Sequencing and Assembly of C. fimi.</title>
        <authorList>
            <person name="Ramsey A.R."/>
        </authorList>
    </citation>
    <scope>NUCLEOTIDE SEQUENCE [LARGE SCALE GENOMIC DNA]</scope>
    <source>
        <strain evidence="2 3">SB</strain>
    </source>
</reference>
<evidence type="ECO:0000313" key="3">
    <source>
        <dbReference type="Proteomes" id="UP000562124"/>
    </source>
</evidence>
<dbReference type="EMBL" id="JABCJJ010000011">
    <property type="protein sequence ID" value="NMR20310.1"/>
    <property type="molecule type" value="Genomic_DNA"/>
</dbReference>
<evidence type="ECO:0000256" key="1">
    <source>
        <dbReference type="SAM" id="SignalP"/>
    </source>
</evidence>
<organism evidence="2 3">
    <name type="scientific">Cellulomonas fimi</name>
    <dbReference type="NCBI Taxonomy" id="1708"/>
    <lineage>
        <taxon>Bacteria</taxon>
        <taxon>Bacillati</taxon>
        <taxon>Actinomycetota</taxon>
        <taxon>Actinomycetes</taxon>
        <taxon>Micrococcales</taxon>
        <taxon>Cellulomonadaceae</taxon>
        <taxon>Cellulomonas</taxon>
    </lineage>
</organism>
<feature type="chain" id="PRO_5031570360" evidence="1">
    <location>
        <begin position="24"/>
        <end position="282"/>
    </location>
</feature>
<proteinExistence type="predicted"/>
<accession>A0A7Y0QHI0</accession>
<dbReference type="Proteomes" id="UP000562124">
    <property type="component" value="Unassembled WGS sequence"/>
</dbReference>
<feature type="signal peptide" evidence="1">
    <location>
        <begin position="1"/>
        <end position="23"/>
    </location>
</feature>
<dbReference type="AlphaFoldDB" id="A0A7Y0QHI0"/>
<evidence type="ECO:0000313" key="2">
    <source>
        <dbReference type="EMBL" id="NMR20310.1"/>
    </source>
</evidence>
<name>A0A7Y0QHI0_CELFI</name>